<name>A0AAF3ELP6_9BILA</name>
<dbReference type="WBParaSite" id="MBELARI_LOCUS14918">
    <property type="protein sequence ID" value="MBELARI_LOCUS14918"/>
    <property type="gene ID" value="MBELARI_LOCUS14918"/>
</dbReference>
<feature type="transmembrane region" description="Helical" evidence="1">
    <location>
        <begin position="36"/>
        <end position="56"/>
    </location>
</feature>
<dbReference type="PANTHER" id="PTHR22941:SF26">
    <property type="entry name" value="SERPENTINE RECEPTOR, CLASS H"/>
    <property type="match status" value="1"/>
</dbReference>
<dbReference type="PANTHER" id="PTHR22941">
    <property type="entry name" value="SERPENTINE RECEPTOR"/>
    <property type="match status" value="1"/>
</dbReference>
<proteinExistence type="predicted"/>
<dbReference type="InterPro" id="IPR053220">
    <property type="entry name" value="Nematode_rcpt-like_serp_H"/>
</dbReference>
<accession>A0AAF3ELP6</accession>
<organism evidence="2 3">
    <name type="scientific">Mesorhabditis belari</name>
    <dbReference type="NCBI Taxonomy" id="2138241"/>
    <lineage>
        <taxon>Eukaryota</taxon>
        <taxon>Metazoa</taxon>
        <taxon>Ecdysozoa</taxon>
        <taxon>Nematoda</taxon>
        <taxon>Chromadorea</taxon>
        <taxon>Rhabditida</taxon>
        <taxon>Rhabditina</taxon>
        <taxon>Rhabditomorpha</taxon>
        <taxon>Rhabditoidea</taxon>
        <taxon>Rhabditidae</taxon>
        <taxon>Mesorhabditinae</taxon>
        <taxon>Mesorhabditis</taxon>
    </lineage>
</organism>
<sequence>MITFNLAHWAPLIFVSGLQNMFIMTDGWCANLGAQACLIPTFSNALLAAAPVGLAICYRHQKALVPSSRFKFQTRSGVIISILICTVGFLPLFGLCFVVKQRKIQDLIDESPQTWAPFLNETSMIFLDMGQYFFLFFAITSVTNFSMIFFILGLSLHCYLSIRMGTDSKYTRKLSLQLLKAMVLQMLLMITFVGGPFCFAVVGLKVGISSVICTDMAIVFSLQDFICSTAQIVSCKAYRDYLLAVIVCRNSYTQSIASIHAKIFSLNILNLGGKNDEKGKTALGVAASVAKRAEKPENSSTSSLDLHSMPEVARARKTSLLFIRRMQSMPMMTINSPTT</sequence>
<reference evidence="3" key="1">
    <citation type="submission" date="2024-02" db="UniProtKB">
        <authorList>
            <consortium name="WormBaseParasite"/>
        </authorList>
    </citation>
    <scope>IDENTIFICATION</scope>
</reference>
<evidence type="ECO:0000313" key="3">
    <source>
        <dbReference type="WBParaSite" id="MBELARI_LOCUS14918"/>
    </source>
</evidence>
<evidence type="ECO:0000313" key="2">
    <source>
        <dbReference type="Proteomes" id="UP000887575"/>
    </source>
</evidence>
<keyword evidence="1" id="KW-0812">Transmembrane</keyword>
<feature type="transmembrane region" description="Helical" evidence="1">
    <location>
        <begin position="183"/>
        <end position="204"/>
    </location>
</feature>
<keyword evidence="1" id="KW-0472">Membrane</keyword>
<keyword evidence="2" id="KW-1185">Reference proteome</keyword>
<dbReference type="Proteomes" id="UP000887575">
    <property type="component" value="Unassembled WGS sequence"/>
</dbReference>
<evidence type="ECO:0000256" key="1">
    <source>
        <dbReference type="SAM" id="Phobius"/>
    </source>
</evidence>
<dbReference type="AlphaFoldDB" id="A0AAF3ELP6"/>
<dbReference type="InterPro" id="IPR019422">
    <property type="entry name" value="7TM_GPCR_serpentine_rcpt_Srh"/>
</dbReference>
<feature type="transmembrane region" description="Helical" evidence="1">
    <location>
        <begin position="6"/>
        <end position="24"/>
    </location>
</feature>
<dbReference type="Pfam" id="PF10318">
    <property type="entry name" value="7TM_GPCR_Srh"/>
    <property type="match status" value="1"/>
</dbReference>
<keyword evidence="1" id="KW-1133">Transmembrane helix</keyword>
<protein>
    <submittedName>
        <fullName evidence="3">Uncharacterized protein</fullName>
    </submittedName>
</protein>
<feature type="transmembrane region" description="Helical" evidence="1">
    <location>
        <begin position="76"/>
        <end position="98"/>
    </location>
</feature>